<sequence>MKLSSEDRWSIGLITASLLMVVGAVIFSITIQDINSGNYTSQGDCPPRPLPTAEELAIYPQQDISERLIANFRQTEEYDGMVVTKIESAAFCIFMFGGVVFGLLNQEYVDSAGDPARSILQSWLEEQQIPRRDICQIFWIGTPNPCNDGGPDQEGPEDQGGTGFA</sequence>
<keyword evidence="2" id="KW-1133">Transmembrane helix</keyword>
<reference evidence="3 4" key="1">
    <citation type="journal article" date="2016" name="Nat. Commun.">
        <title>Thousands of microbial genomes shed light on interconnected biogeochemical processes in an aquifer system.</title>
        <authorList>
            <person name="Anantharaman K."/>
            <person name="Brown C.T."/>
            <person name="Hug L.A."/>
            <person name="Sharon I."/>
            <person name="Castelle C.J."/>
            <person name="Probst A.J."/>
            <person name="Thomas B.C."/>
            <person name="Singh A."/>
            <person name="Wilkins M.J."/>
            <person name="Karaoz U."/>
            <person name="Brodie E.L."/>
            <person name="Williams K.H."/>
            <person name="Hubbard S.S."/>
            <person name="Banfield J.F."/>
        </authorList>
    </citation>
    <scope>NUCLEOTIDE SEQUENCE [LARGE SCALE GENOMIC DNA]</scope>
</reference>
<evidence type="ECO:0000256" key="2">
    <source>
        <dbReference type="SAM" id="Phobius"/>
    </source>
</evidence>
<feature type="transmembrane region" description="Helical" evidence="2">
    <location>
        <begin position="12"/>
        <end position="31"/>
    </location>
</feature>
<proteinExistence type="predicted"/>
<gene>
    <name evidence="3" type="ORF">A2Z42_02325</name>
</gene>
<dbReference type="AlphaFoldDB" id="A0A1G1WJM9"/>
<dbReference type="EMBL" id="MHCU01000019">
    <property type="protein sequence ID" value="OGY27893.1"/>
    <property type="molecule type" value="Genomic_DNA"/>
</dbReference>
<accession>A0A1G1WJM9</accession>
<organism evidence="3 4">
    <name type="scientific">Candidatus Woykebacteria bacterium RBG_19FT_COMBO_43_10</name>
    <dbReference type="NCBI Taxonomy" id="1802598"/>
    <lineage>
        <taxon>Bacteria</taxon>
        <taxon>Candidatus Woykeibacteriota</taxon>
    </lineage>
</organism>
<feature type="transmembrane region" description="Helical" evidence="2">
    <location>
        <begin position="86"/>
        <end position="104"/>
    </location>
</feature>
<evidence type="ECO:0000313" key="3">
    <source>
        <dbReference type="EMBL" id="OGY27893.1"/>
    </source>
</evidence>
<feature type="region of interest" description="Disordered" evidence="1">
    <location>
        <begin position="144"/>
        <end position="165"/>
    </location>
</feature>
<protein>
    <submittedName>
        <fullName evidence="3">Uncharacterized protein</fullName>
    </submittedName>
</protein>
<keyword evidence="2" id="KW-0472">Membrane</keyword>
<name>A0A1G1WJM9_9BACT</name>
<evidence type="ECO:0000313" key="4">
    <source>
        <dbReference type="Proteomes" id="UP000176645"/>
    </source>
</evidence>
<comment type="caution">
    <text evidence="3">The sequence shown here is derived from an EMBL/GenBank/DDBJ whole genome shotgun (WGS) entry which is preliminary data.</text>
</comment>
<dbReference type="Proteomes" id="UP000176645">
    <property type="component" value="Unassembled WGS sequence"/>
</dbReference>
<keyword evidence="2" id="KW-0812">Transmembrane</keyword>
<evidence type="ECO:0000256" key="1">
    <source>
        <dbReference type="SAM" id="MobiDB-lite"/>
    </source>
</evidence>